<evidence type="ECO:0000313" key="2">
    <source>
        <dbReference type="EMBL" id="RKK20932.1"/>
    </source>
</evidence>
<comment type="caution">
    <text evidence="2">The sequence shown here is derived from an EMBL/GenBank/DDBJ whole genome shotgun (WGS) entry which is preliminary data.</text>
</comment>
<reference evidence="2" key="1">
    <citation type="journal article" date="2018" name="Sci. Rep.">
        <title>Characterisation of pathogen-specific regions and novel effector candidates in Fusarium oxysporum f. sp. cepae.</title>
        <authorList>
            <person name="Armitage A.D."/>
            <person name="Taylor A."/>
            <person name="Sobczyk M.K."/>
            <person name="Baxter L."/>
            <person name="Greenfield B.P."/>
            <person name="Bates H.J."/>
            <person name="Wilson F."/>
            <person name="Jackson A.C."/>
            <person name="Ott S."/>
            <person name="Harrison R.J."/>
            <person name="Clarkson J.P."/>
        </authorList>
    </citation>
    <scope>NUCLEOTIDE SEQUENCE [LARGE SCALE GENOMIC DNA]</scope>
    <source>
        <strain evidence="2">FoC_Fus2</strain>
    </source>
</reference>
<dbReference type="Proteomes" id="UP000270866">
    <property type="component" value="Chromosome 7"/>
</dbReference>
<feature type="region of interest" description="Disordered" evidence="1">
    <location>
        <begin position="1"/>
        <end position="26"/>
    </location>
</feature>
<accession>A0A3L6NS20</accession>
<proteinExistence type="predicted"/>
<gene>
    <name evidence="2" type="ORF">BFJ65_g7624</name>
</gene>
<dbReference type="EMBL" id="MRCU01000004">
    <property type="protein sequence ID" value="RKK20932.1"/>
    <property type="molecule type" value="Genomic_DNA"/>
</dbReference>
<name>A0A3L6NS20_FUSOX</name>
<evidence type="ECO:0000256" key="1">
    <source>
        <dbReference type="SAM" id="MobiDB-lite"/>
    </source>
</evidence>
<dbReference type="AlphaFoldDB" id="A0A3L6NS20"/>
<protein>
    <submittedName>
        <fullName evidence="2">Uncharacterized protein</fullName>
    </submittedName>
</protein>
<feature type="compositionally biased region" description="Basic and acidic residues" evidence="1">
    <location>
        <begin position="1"/>
        <end position="12"/>
    </location>
</feature>
<sequence>MEEHMKRKDIENRLIYPPYKPDATDHWQRTPQEIQEHITQLMTQRSKIDTAEKDTLPGMEEKESNKRTNHWFKFIKQQAAALAEEGMERVMAISEDTQAQVLAYNLDQAEKVEVVFNNWGQRCLGPHPSLRWVTERCPRNSRLGWTTAKVKLNRTGLAMDFDIRCIECAKEFALYELFQSCGVLSDDDDTGTICMHEDCSRPRLYRVLYCSVHILSHTVSGSTKACKPEHQGFVSQQLQTPGNWKIDKSSNFEPFLNRQKLSAKSRFFALDIEGYISRKPPVVEQAAAVSIDSINGEDGKILFNVNIRGPSVDQGSKQYPTAANQDFATNLLKFVTHDYWQYNKETLSGERVDLMRAVAIIQDSGITCQDYVVVWHKNYADVRALRHLFSQTGIQDILPPDDHVIRLNCLFRHNLNIPKGMMCSLELLFSIVFPLHPLRFTHHDALIDSRKTVLMALFAEKLCKGEYTTTIRGLGL</sequence>
<organism evidence="2">
    <name type="scientific">Fusarium oxysporum f. sp. cepae</name>
    <dbReference type="NCBI Taxonomy" id="396571"/>
    <lineage>
        <taxon>Eukaryota</taxon>
        <taxon>Fungi</taxon>
        <taxon>Dikarya</taxon>
        <taxon>Ascomycota</taxon>
        <taxon>Pezizomycotina</taxon>
        <taxon>Sordariomycetes</taxon>
        <taxon>Hypocreomycetidae</taxon>
        <taxon>Hypocreales</taxon>
        <taxon>Nectriaceae</taxon>
        <taxon>Fusarium</taxon>
        <taxon>Fusarium oxysporum species complex</taxon>
    </lineage>
</organism>